<dbReference type="EMBL" id="LKMD01000102">
    <property type="protein sequence ID" value="PIA98097.1"/>
    <property type="molecule type" value="Genomic_DNA"/>
</dbReference>
<protein>
    <recommendedName>
        <fullName evidence="4">F-box domain-containing protein</fullName>
    </recommendedName>
</protein>
<dbReference type="Proteomes" id="UP000230605">
    <property type="component" value="Chromosome 2"/>
</dbReference>
<proteinExistence type="predicted"/>
<dbReference type="AlphaFoldDB" id="A0A2G5HZW5"/>
<feature type="region of interest" description="Disordered" evidence="1">
    <location>
        <begin position="1"/>
        <end position="29"/>
    </location>
</feature>
<evidence type="ECO:0008006" key="4">
    <source>
        <dbReference type="Google" id="ProtNLM"/>
    </source>
</evidence>
<sequence length="300" mass="35140">MSQNMRKVKGQRIRPRKPRKKALQPPDAPAQIPNDCLFMKLPPELRNVIYELIIEDYHRDQVRDRDSYVNYTNRISINGRIIATGTRKGLSFGEDTIPVGLKNWPEPDLLLMSKQVRLEARPLYYSLAKFQVFTYARNLAALFELLNSITESLEPIPGARWPIKHVEIYIIKAKWSDFRHLLSLAQITMKYPVEVNRVYNTFGHVIEKAQELGMRGHQEGWTEEWLAIEFEEWVARMQNDSRWSIAIHGNHINKCWSRMPKDLELPGHNYSLKDEREDDSSFRGSSRNVPPSDRKLRSRS</sequence>
<dbReference type="OrthoDB" id="3645296at2759"/>
<name>A0A2G5HZW5_CERBT</name>
<gene>
    <name evidence="2" type="ORF">CB0940_06333</name>
</gene>
<accession>A0A2G5HZW5</accession>
<feature type="compositionally biased region" description="Basic residues" evidence="1">
    <location>
        <begin position="1"/>
        <end position="22"/>
    </location>
</feature>
<organism evidence="2 3">
    <name type="scientific">Cercospora beticola</name>
    <name type="common">Sugarbeet leaf spot fungus</name>
    <dbReference type="NCBI Taxonomy" id="122368"/>
    <lineage>
        <taxon>Eukaryota</taxon>
        <taxon>Fungi</taxon>
        <taxon>Dikarya</taxon>
        <taxon>Ascomycota</taxon>
        <taxon>Pezizomycotina</taxon>
        <taxon>Dothideomycetes</taxon>
        <taxon>Dothideomycetidae</taxon>
        <taxon>Mycosphaerellales</taxon>
        <taxon>Mycosphaerellaceae</taxon>
        <taxon>Cercospora</taxon>
    </lineage>
</organism>
<reference evidence="2 3" key="1">
    <citation type="submission" date="2015-10" db="EMBL/GenBank/DDBJ databases">
        <title>The cercosporin biosynthetic gene cluster was horizontally transferred to several fungal lineages and shown to be expanded in Cercospora beticola based on microsynteny with recipient genomes.</title>
        <authorList>
            <person name="De Jonge R."/>
            <person name="Ebert M.K."/>
            <person name="Suttle J.C."/>
            <person name="Jurick Ii W.M."/>
            <person name="Secor G.A."/>
            <person name="Thomma B.P."/>
            <person name="Van De Peer Y."/>
            <person name="Bolton M.D."/>
        </authorList>
    </citation>
    <scope>NUCLEOTIDE SEQUENCE [LARGE SCALE GENOMIC DNA]</scope>
    <source>
        <strain evidence="2 3">09-40</strain>
    </source>
</reference>
<feature type="compositionally biased region" description="Basic and acidic residues" evidence="1">
    <location>
        <begin position="267"/>
        <end position="281"/>
    </location>
</feature>
<evidence type="ECO:0000256" key="1">
    <source>
        <dbReference type="SAM" id="MobiDB-lite"/>
    </source>
</evidence>
<evidence type="ECO:0000313" key="3">
    <source>
        <dbReference type="Proteomes" id="UP000230605"/>
    </source>
</evidence>
<evidence type="ECO:0000313" key="2">
    <source>
        <dbReference type="EMBL" id="PIA98097.1"/>
    </source>
</evidence>
<comment type="caution">
    <text evidence="2">The sequence shown here is derived from an EMBL/GenBank/DDBJ whole genome shotgun (WGS) entry which is preliminary data.</text>
</comment>
<feature type="region of interest" description="Disordered" evidence="1">
    <location>
        <begin position="267"/>
        <end position="300"/>
    </location>
</feature>